<name>A0A0S4QLL6_9ACTN</name>
<dbReference type="Gene3D" id="3.40.630.10">
    <property type="entry name" value="Zn peptidases"/>
    <property type="match status" value="1"/>
</dbReference>
<dbReference type="EMBL" id="FAOZ01000007">
    <property type="protein sequence ID" value="CUU56455.1"/>
    <property type="molecule type" value="Genomic_DNA"/>
</dbReference>
<gene>
    <name evidence="1" type="ORF">Ga0074812_107339</name>
</gene>
<protein>
    <submittedName>
        <fullName evidence="1">PA domain-containing protein</fullName>
    </submittedName>
</protein>
<reference evidence="2" key="1">
    <citation type="submission" date="2015-11" db="EMBL/GenBank/DDBJ databases">
        <authorList>
            <person name="Varghese N."/>
        </authorList>
    </citation>
    <scope>NUCLEOTIDE SEQUENCE [LARGE SCALE GENOMIC DNA]</scope>
    <source>
        <strain evidence="2">DSM 45899</strain>
    </source>
</reference>
<accession>A0A0S4QLL6</accession>
<dbReference type="Proteomes" id="UP000198802">
    <property type="component" value="Unassembled WGS sequence"/>
</dbReference>
<dbReference type="SUPFAM" id="SSF53187">
    <property type="entry name" value="Zn-dependent exopeptidases"/>
    <property type="match status" value="1"/>
</dbReference>
<evidence type="ECO:0000313" key="2">
    <source>
        <dbReference type="Proteomes" id="UP000198802"/>
    </source>
</evidence>
<dbReference type="Gene3D" id="3.50.30.30">
    <property type="match status" value="1"/>
</dbReference>
<dbReference type="AlphaFoldDB" id="A0A0S4QLL6"/>
<organism evidence="1 2">
    <name type="scientific">Parafrankia irregularis</name>
    <dbReference type="NCBI Taxonomy" id="795642"/>
    <lineage>
        <taxon>Bacteria</taxon>
        <taxon>Bacillati</taxon>
        <taxon>Actinomycetota</taxon>
        <taxon>Actinomycetes</taxon>
        <taxon>Frankiales</taxon>
        <taxon>Frankiaceae</taxon>
        <taxon>Parafrankia</taxon>
    </lineage>
</organism>
<keyword evidence="2" id="KW-1185">Reference proteome</keyword>
<proteinExistence type="predicted"/>
<evidence type="ECO:0000313" key="1">
    <source>
        <dbReference type="EMBL" id="CUU56455.1"/>
    </source>
</evidence>
<sequence length="568" mass="58822">MAARVTIRSVTAGDEPPATSRRRFLDTTLRLTASGAFTAVAGTLAAGCDGSGTAGDAAGAGGGGRAVTGAGAVRRPFATGTPGPVTAQDLVDADTLWSWVDRMTAVGPRHTGSAAHRGHIDDLERQLRGYGLTVTRHPTRLAQWLAGRWSLQVRDAGGTAWTLPVASYRPRSGETGPAGVTGPVVDLGPGDEAAYQAAAGASAGAGAAAGAGGGAAGPLTGAVVVVDAPIARLHASVLTDLAYTVHPPTARAEFAQEDYSRVWLGVPPAPDLATARAHGAVAMIEVSDQSPALAAGQYTPHQQEHAGLPALRLDRESGARLRALLARGPARATLVLTADRRETTVDYLLARLPGTGPPGVRAGTVLVATHTDGQNAVEENGGPALCALAEYFSRFPASTRSRDLLFMFSPNHMTADGATVKPDAWLRAHPEITGGVEMALVAEHLGTLGWDDQGGTGPYRATGRTEPVAVAVGNSDTLRTLAQDEVRTSGLTRAGIQKPFQNGLYGEGTFAYRLGIPTIAMITGPAYLLQVTPGGNLDKLDRALLHQHTVFLARLLQRMMELPGNIPR</sequence>